<evidence type="ECO:0000313" key="2">
    <source>
        <dbReference type="EMBL" id="AVK77307.1"/>
    </source>
</evidence>
<dbReference type="EMBL" id="MG011691">
    <property type="protein sequence ID" value="AVK77307.1"/>
    <property type="molecule type" value="Genomic_DNA"/>
</dbReference>
<name>A0A2U7UFQ6_9VIRU</name>
<organism evidence="2">
    <name type="scientific">Pandoravirus macleodensis</name>
    <dbReference type="NCBI Taxonomy" id="2107707"/>
    <lineage>
        <taxon>Viruses</taxon>
        <taxon>Pandoravirus</taxon>
    </lineage>
</organism>
<dbReference type="Proteomes" id="UP000249758">
    <property type="component" value="Segment"/>
</dbReference>
<protein>
    <submittedName>
        <fullName evidence="2">Uncharacterized protein</fullName>
    </submittedName>
</protein>
<gene>
    <name evidence="2" type="ORF">pmac_cds_619</name>
</gene>
<reference evidence="2" key="1">
    <citation type="journal article" date="2018" name="Nat. Commun.">
        <title>Diversity and evolution of the emerging Pandoraviridae family.</title>
        <authorList>
            <person name="Legendre M."/>
            <person name="Fabre E."/>
            <person name="Poirot O."/>
            <person name="Jeudy S."/>
            <person name="Lartigue A."/>
            <person name="Alempic J.M."/>
            <person name="Beucher L."/>
            <person name="Philippe N."/>
            <person name="Bertaux L."/>
            <person name="Christo-Foroux E."/>
            <person name="Labadie K."/>
            <person name="Coute Y."/>
            <person name="Abergel C."/>
            <person name="Claverie J.M."/>
        </authorList>
    </citation>
    <scope>NUCLEOTIDE SEQUENCE [LARGE SCALE GENOMIC DNA]</scope>
    <source>
        <strain evidence="2">Macleodensis</strain>
    </source>
</reference>
<dbReference type="RefSeq" id="YP_009481303.1">
    <property type="nucleotide sequence ID" value="NC_037665.1"/>
</dbReference>
<sequence length="344" mass="38389">MRGRKRKGNASLWETAGRRATPKAQKLDSDLDVPLATGVHSLPDEMLVHILSCGALNGDKRDDVFLSVARTVAGRWRNAVSILWHVPRPHAYGRCLQFLMAVKPNALATCRSKPDVVREALTCARRNACEAGPHLLGCELRPYDYATSLYSAFYRSAGVTQREAAAERCPGCAYTPESCACVCDNACRDCGGASRLDDCPHVDRAHWQCDYPEGEDENAVDIVPLASLRTEKDARRHREATTLRWTRQRAHELSHWHALSDPLAAEVYLGRCVQLLVCYGLADAEDIARMSCAAVIRRAHCLDDYRTHRGRPRWKIPRPIGISTRVRNMEISADYMLKHPCAGS</sequence>
<evidence type="ECO:0000256" key="1">
    <source>
        <dbReference type="SAM" id="MobiDB-lite"/>
    </source>
</evidence>
<dbReference type="GeneID" id="36841762"/>
<accession>A0A2U7UFQ6</accession>
<dbReference type="KEGG" id="vg:36841762"/>
<feature type="region of interest" description="Disordered" evidence="1">
    <location>
        <begin position="1"/>
        <end position="25"/>
    </location>
</feature>
<proteinExistence type="predicted"/>